<gene>
    <name evidence="1" type="ORF">AF72_10700</name>
    <name evidence="2" type="ORF">LPH55_10465</name>
</gene>
<dbReference type="PATRIC" id="fig|1444770.3.peg.2534"/>
<proteinExistence type="predicted"/>
<dbReference type="RefSeq" id="WP_069636218.1">
    <property type="nucleotide sequence ID" value="NZ_CP053627.1"/>
</dbReference>
<comment type="caution">
    <text evidence="1">The sequence shown here is derived from an EMBL/GenBank/DDBJ whole genome shotgun (WGS) entry which is preliminary data.</text>
</comment>
<dbReference type="eggNOG" id="ENOG50332C9">
    <property type="taxonomic scope" value="Bacteria"/>
</dbReference>
<dbReference type="AlphaFoldDB" id="Z9JHP0"/>
<reference evidence="2" key="2">
    <citation type="submission" date="2021-11" db="EMBL/GenBank/DDBJ databases">
        <title>Genome sequence of Xylella taiwanensis PLS432.</title>
        <authorList>
            <person name="Weng L.-W."/>
            <person name="Su C.-C."/>
            <person name="Tsai C.-W."/>
            <person name="Kuo C.-H."/>
        </authorList>
    </citation>
    <scope>NUCLEOTIDE SEQUENCE</scope>
    <source>
        <strain evidence="2">PLS432</strain>
    </source>
</reference>
<protein>
    <submittedName>
        <fullName evidence="1">Uncharacterized protein</fullName>
    </submittedName>
</protein>
<dbReference type="STRING" id="1444770.AF72_10700"/>
<dbReference type="EMBL" id="JDSQ01000019">
    <property type="protein sequence ID" value="EWS77503.1"/>
    <property type="molecule type" value="Genomic_DNA"/>
</dbReference>
<reference evidence="1 3" key="1">
    <citation type="journal article" date="2014" name="Genome Announc.">
        <title>Draft Genome Sequence of Xylella fastidiosa Pear Leaf Scorch Strain in Taiwan.</title>
        <authorList>
            <person name="Su C.C."/>
            <person name="Deng W.L."/>
            <person name="Jan F.J."/>
            <person name="Chang C.J."/>
            <person name="Huang H."/>
            <person name="Chen J."/>
        </authorList>
    </citation>
    <scope>NUCLEOTIDE SEQUENCE [LARGE SCALE GENOMIC DNA]</scope>
    <source>
        <strain evidence="1 3">PLS229</strain>
    </source>
</reference>
<organism evidence="1 3">
    <name type="scientific">Xylella taiwanensis</name>
    <dbReference type="NCBI Taxonomy" id="1444770"/>
    <lineage>
        <taxon>Bacteria</taxon>
        <taxon>Pseudomonadati</taxon>
        <taxon>Pseudomonadota</taxon>
        <taxon>Gammaproteobacteria</taxon>
        <taxon>Lysobacterales</taxon>
        <taxon>Lysobacteraceae</taxon>
        <taxon>Xylella</taxon>
    </lineage>
</organism>
<dbReference type="Proteomes" id="UP001430701">
    <property type="component" value="Unassembled WGS sequence"/>
</dbReference>
<dbReference type="GeneID" id="68900762"/>
<evidence type="ECO:0000313" key="4">
    <source>
        <dbReference type="Proteomes" id="UP001430701"/>
    </source>
</evidence>
<evidence type="ECO:0000313" key="2">
    <source>
        <dbReference type="EMBL" id="MCD8473862.1"/>
    </source>
</evidence>
<evidence type="ECO:0000313" key="3">
    <source>
        <dbReference type="Proteomes" id="UP000020406"/>
    </source>
</evidence>
<keyword evidence="4" id="KW-1185">Reference proteome</keyword>
<dbReference type="Proteomes" id="UP000020406">
    <property type="component" value="Unassembled WGS sequence"/>
</dbReference>
<sequence>MLNVSALLRNPTFAQRVQVLRGTGQYLPDGTWTQGYVLEEVTAIIHPVKPDDLQLLPEGAHHLPSKKIMSLEVLQVADVLLYPETHWRIAQLFNWSDYGYYHGIGVRHDGLGSRHLLVSAARPYRDAHRT</sequence>
<name>Z9JHP0_9GAMM</name>
<evidence type="ECO:0000313" key="1">
    <source>
        <dbReference type="EMBL" id="EWS77503.1"/>
    </source>
</evidence>
<dbReference type="EMBL" id="JAJPPU010000002">
    <property type="protein sequence ID" value="MCD8473862.1"/>
    <property type="molecule type" value="Genomic_DNA"/>
</dbReference>
<accession>Z9JHP0</accession>